<organism evidence="1 2">
    <name type="scientific">Hymenobacter glaciei</name>
    <dbReference type="NCBI Taxonomy" id="877209"/>
    <lineage>
        <taxon>Bacteria</taxon>
        <taxon>Pseudomonadati</taxon>
        <taxon>Bacteroidota</taxon>
        <taxon>Cytophagia</taxon>
        <taxon>Cytophagales</taxon>
        <taxon>Hymenobacteraceae</taxon>
        <taxon>Hymenobacter</taxon>
    </lineage>
</organism>
<protein>
    <recommendedName>
        <fullName evidence="3">Carboxypeptidase regulatory-like domain-containing protein</fullName>
    </recommendedName>
</protein>
<evidence type="ECO:0008006" key="3">
    <source>
        <dbReference type="Google" id="ProtNLM"/>
    </source>
</evidence>
<accession>A0ABP7UI05</accession>
<comment type="caution">
    <text evidence="1">The sequence shown here is derived from an EMBL/GenBank/DDBJ whole genome shotgun (WGS) entry which is preliminary data.</text>
</comment>
<proteinExistence type="predicted"/>
<sequence>MALGAALTDENGRFVLTIPNTAHKYPKELIVESLLYQGRVALPADTTQRITLLVQRSSFRFKPYYCQRLADSVHFSPHAMPLLGIPGAQMAFLIQDSTAHQPRRLKTLTFRFGPNGFPQESFRVRIYQYNGPEQPPGEDLLTENCTVQDIHEGFLSFDISAYNVSLPPAGFFVSLEWMVTELRGITSQMQGYAPTGPILRPPCAFDDTRTWAYVFGKGWHRATAVENCWPLYESALSVEVEPAPNQPAGR</sequence>
<reference evidence="2" key="1">
    <citation type="journal article" date="2019" name="Int. J. Syst. Evol. Microbiol.">
        <title>The Global Catalogue of Microorganisms (GCM) 10K type strain sequencing project: providing services to taxonomists for standard genome sequencing and annotation.</title>
        <authorList>
            <consortium name="The Broad Institute Genomics Platform"/>
            <consortium name="The Broad Institute Genome Sequencing Center for Infectious Disease"/>
            <person name="Wu L."/>
            <person name="Ma J."/>
        </authorList>
    </citation>
    <scope>NUCLEOTIDE SEQUENCE [LARGE SCALE GENOMIC DNA]</scope>
    <source>
        <strain evidence="2">JCM 17225</strain>
    </source>
</reference>
<evidence type="ECO:0000313" key="1">
    <source>
        <dbReference type="EMBL" id="GAA4043251.1"/>
    </source>
</evidence>
<dbReference type="Proteomes" id="UP001501469">
    <property type="component" value="Unassembled WGS sequence"/>
</dbReference>
<name>A0ABP7UI05_9BACT</name>
<dbReference type="EMBL" id="BAABDK010000025">
    <property type="protein sequence ID" value="GAA4043251.1"/>
    <property type="molecule type" value="Genomic_DNA"/>
</dbReference>
<evidence type="ECO:0000313" key="2">
    <source>
        <dbReference type="Proteomes" id="UP001501469"/>
    </source>
</evidence>
<keyword evidence="2" id="KW-1185">Reference proteome</keyword>
<gene>
    <name evidence="1" type="ORF">GCM10022409_31560</name>
</gene>